<keyword evidence="5" id="KW-1185">Reference proteome</keyword>
<evidence type="ECO:0000256" key="2">
    <source>
        <dbReference type="SAM" id="MobiDB-lite"/>
    </source>
</evidence>
<dbReference type="Pfam" id="PF00561">
    <property type="entry name" value="Abhydrolase_1"/>
    <property type="match status" value="1"/>
</dbReference>
<dbReference type="Gene3D" id="3.40.50.1820">
    <property type="entry name" value="alpha/beta hydrolase"/>
    <property type="match status" value="1"/>
</dbReference>
<dbReference type="SUPFAM" id="SSF53474">
    <property type="entry name" value="alpha/beta-Hydrolases"/>
    <property type="match status" value="1"/>
</dbReference>
<dbReference type="InterPro" id="IPR000639">
    <property type="entry name" value="Epox_hydrolase-like"/>
</dbReference>
<dbReference type="Proteomes" id="UP000612362">
    <property type="component" value="Unassembled WGS sequence"/>
</dbReference>
<accession>A0A8J3I4Z9</accession>
<keyword evidence="1 4" id="KW-0378">Hydrolase</keyword>
<feature type="domain" description="AB hydrolase-1" evidence="3">
    <location>
        <begin position="56"/>
        <end position="295"/>
    </location>
</feature>
<reference evidence="4" key="1">
    <citation type="submission" date="2020-10" db="EMBL/GenBank/DDBJ databases">
        <title>Taxonomic study of unclassified bacteria belonging to the class Ktedonobacteria.</title>
        <authorList>
            <person name="Yabe S."/>
            <person name="Wang C.M."/>
            <person name="Zheng Y."/>
            <person name="Sakai Y."/>
            <person name="Cavaletti L."/>
            <person name="Monciardini P."/>
            <person name="Donadio S."/>
        </authorList>
    </citation>
    <scope>NUCLEOTIDE SEQUENCE</scope>
    <source>
        <strain evidence="4">SOSP1-1</strain>
    </source>
</reference>
<dbReference type="InterPro" id="IPR029058">
    <property type="entry name" value="AB_hydrolase_fold"/>
</dbReference>
<gene>
    <name evidence="4" type="ORF">KSX_85650</name>
</gene>
<dbReference type="EMBL" id="BNJF01000008">
    <property type="protein sequence ID" value="GHO50402.1"/>
    <property type="molecule type" value="Genomic_DNA"/>
</dbReference>
<evidence type="ECO:0000313" key="4">
    <source>
        <dbReference type="EMBL" id="GHO50402.1"/>
    </source>
</evidence>
<dbReference type="PRINTS" id="PR00412">
    <property type="entry name" value="EPOXHYDRLASE"/>
</dbReference>
<name>A0A8J3I4Z9_9CHLR</name>
<protein>
    <submittedName>
        <fullName evidence="4">Epoxide hydrolase</fullName>
    </submittedName>
</protein>
<dbReference type="GO" id="GO:0016787">
    <property type="term" value="F:hydrolase activity"/>
    <property type="evidence" value="ECO:0007669"/>
    <property type="project" value="UniProtKB-KW"/>
</dbReference>
<evidence type="ECO:0000256" key="1">
    <source>
        <dbReference type="ARBA" id="ARBA00022801"/>
    </source>
</evidence>
<comment type="caution">
    <text evidence="4">The sequence shown here is derived from an EMBL/GenBank/DDBJ whole genome shotgun (WGS) entry which is preliminary data.</text>
</comment>
<dbReference type="InterPro" id="IPR000073">
    <property type="entry name" value="AB_hydrolase_1"/>
</dbReference>
<dbReference type="PRINTS" id="PR00111">
    <property type="entry name" value="ABHYDROLASE"/>
</dbReference>
<evidence type="ECO:0000259" key="3">
    <source>
        <dbReference type="Pfam" id="PF00561"/>
    </source>
</evidence>
<proteinExistence type="predicted"/>
<dbReference type="AlphaFoldDB" id="A0A8J3I4Z9"/>
<evidence type="ECO:0000313" key="5">
    <source>
        <dbReference type="Proteomes" id="UP000612362"/>
    </source>
</evidence>
<sequence length="311" mass="35111">MQQPIINHNNPDHSVSSISQAHMTHSTASLPDGFVHRFTKVNEMTLHAVEGGHGDIIVLLHGWPATWRVWRKVLPNLATQYHVIAIDLPGLGGSDPSPSGYEKASIAREIHAHLSTLGHKHIYLVGHDIGAAVAYAYARQFADEVLKLVVMDDPLPGLKEWERAREQWPRWHFAFHSLSNLPEQLVAGKEFTYLSWFYQNAYQKDAISDEERHVYAASYARPSSLHAGFEYYRAFELDAQYNEQHAAILSMPILAIGGEHSPWKDILSTQLQDYASSLQGAIVPACGHFIPEERPDWVIEHLPRFFSSPLK</sequence>
<organism evidence="4 5">
    <name type="scientific">Ktedonospora formicarum</name>
    <dbReference type="NCBI Taxonomy" id="2778364"/>
    <lineage>
        <taxon>Bacteria</taxon>
        <taxon>Bacillati</taxon>
        <taxon>Chloroflexota</taxon>
        <taxon>Ktedonobacteria</taxon>
        <taxon>Ktedonobacterales</taxon>
        <taxon>Ktedonobacteraceae</taxon>
        <taxon>Ktedonospora</taxon>
    </lineage>
</organism>
<feature type="region of interest" description="Disordered" evidence="2">
    <location>
        <begin position="1"/>
        <end position="22"/>
    </location>
</feature>
<dbReference type="RefSeq" id="WP_220199424.1">
    <property type="nucleotide sequence ID" value="NZ_BNJF01000008.1"/>
</dbReference>
<dbReference type="PANTHER" id="PTHR43329">
    <property type="entry name" value="EPOXIDE HYDROLASE"/>
    <property type="match status" value="1"/>
</dbReference>